<evidence type="ECO:0000256" key="1">
    <source>
        <dbReference type="ARBA" id="ARBA00022729"/>
    </source>
</evidence>
<name>H9UCS1_FERPD</name>
<dbReference type="PATRIC" id="fig|771875.3.peg.1245"/>
<dbReference type="Proteomes" id="UP000007384">
    <property type="component" value="Chromosome"/>
</dbReference>
<dbReference type="InterPro" id="IPR013519">
    <property type="entry name" value="Int_alpha_beta-p"/>
</dbReference>
<proteinExistence type="predicted"/>
<dbReference type="InterPro" id="IPR028994">
    <property type="entry name" value="Integrin_alpha_N"/>
</dbReference>
<protein>
    <submittedName>
        <fullName evidence="5">FG-GAP repeat protein</fullName>
    </submittedName>
</protein>
<dbReference type="SMART" id="SM00191">
    <property type="entry name" value="Int_alpha"/>
    <property type="match status" value="2"/>
</dbReference>
<dbReference type="Pfam" id="PF01839">
    <property type="entry name" value="FG-GAP"/>
    <property type="match status" value="1"/>
</dbReference>
<keyword evidence="3" id="KW-0325">Glycoprotein</keyword>
<evidence type="ECO:0000313" key="6">
    <source>
        <dbReference type="Proteomes" id="UP000007384"/>
    </source>
</evidence>
<dbReference type="KEGG" id="fpe:Ferpe_1226"/>
<reference evidence="5" key="1">
    <citation type="submission" date="2012-03" db="EMBL/GenBank/DDBJ databases">
        <title>Complete sequence of Fervidobacterium pennivorans DSM 9078.</title>
        <authorList>
            <consortium name="US DOE Joint Genome Institute"/>
            <person name="Lucas S."/>
            <person name="Han J."/>
            <person name="Lapidus A."/>
            <person name="Cheng J.-F."/>
            <person name="Goodwin L."/>
            <person name="Pitluck S."/>
            <person name="Peters L."/>
            <person name="Ovchinnikova G."/>
            <person name="Lu M."/>
            <person name="Detter J.C."/>
            <person name="Han C."/>
            <person name="Tapia R."/>
            <person name="Land M."/>
            <person name="Hauser L."/>
            <person name="Kyrpides N."/>
            <person name="Ivanova N."/>
            <person name="Pagani I."/>
            <person name="Noll K.M."/>
            <person name="Woyke T."/>
        </authorList>
    </citation>
    <scope>NUCLEOTIDE SEQUENCE</scope>
    <source>
        <strain evidence="5">DSM 9078</strain>
    </source>
</reference>
<dbReference type="Pfam" id="PF13517">
    <property type="entry name" value="FG-GAP_3"/>
    <property type="match status" value="1"/>
</dbReference>
<dbReference type="HOGENOM" id="CLU_479750_0_0_0"/>
<dbReference type="Gene3D" id="2.130.10.130">
    <property type="entry name" value="Integrin alpha, N-terminal"/>
    <property type="match status" value="2"/>
</dbReference>
<evidence type="ECO:0000313" key="5">
    <source>
        <dbReference type="EMBL" id="AFG35314.1"/>
    </source>
</evidence>
<dbReference type="PANTHER" id="PTHR46580">
    <property type="entry name" value="SENSOR KINASE-RELATED"/>
    <property type="match status" value="1"/>
</dbReference>
<dbReference type="InterPro" id="IPR013517">
    <property type="entry name" value="FG-GAP"/>
</dbReference>
<dbReference type="STRING" id="771875.Ferpe_1226"/>
<organism evidence="5 6">
    <name type="scientific">Fervidobacterium pennivorans (strain DSM 9078 / Ven5)</name>
    <dbReference type="NCBI Taxonomy" id="771875"/>
    <lineage>
        <taxon>Bacteria</taxon>
        <taxon>Thermotogati</taxon>
        <taxon>Thermotogota</taxon>
        <taxon>Thermotogae</taxon>
        <taxon>Thermotogales</taxon>
        <taxon>Fervidobacteriaceae</taxon>
        <taxon>Fervidobacterium</taxon>
    </lineage>
</organism>
<gene>
    <name evidence="5" type="ordered locus">Ferpe_1226</name>
</gene>
<evidence type="ECO:0000256" key="3">
    <source>
        <dbReference type="ARBA" id="ARBA00023180"/>
    </source>
</evidence>
<evidence type="ECO:0000256" key="4">
    <source>
        <dbReference type="SAM" id="SignalP"/>
    </source>
</evidence>
<dbReference type="GO" id="GO:0008305">
    <property type="term" value="C:integrin complex"/>
    <property type="evidence" value="ECO:0007669"/>
    <property type="project" value="InterPro"/>
</dbReference>
<sequence>MRKFVVNLCCLLTFLLLLVLKVYAADSMNIDWSRPNFVSSTFPISNYDQSKPESAFGAVYARNISVRVIGSNVVAVNAYKIQTVQADPGAGPFRDVSQTHAVDFDRNGYSDIVAVTYGGMLVVKRNTMPNIGTLDFQDVTSYVIGNSSYSYIAGDGTMVVDDFNNDGKLDLFLYNAKYQAAFINDVITPKPTIQDKGKNIAITRINKDSKFLTNWTVSAMASYDFDKDGYKDIIYADMSGRIWFWKNDPTRGNSRFFDTSKITLLFSDPDIGTTASNGGAVLDIGDLNGDGVPDIVAGNTDKRGIFIYYGELVNNEIKYNPTKKVAIVNLDGDLGTEASVDITIPNSKSPKYLPSFGPTIVKVTDLDRDGKPDIFVGTDAWRQGKNFGGSIYLFKGTSRDTTGKPKFTSLELVKGSYSSENKPPYDFDAGAIGDLDNDGIPDFVAADGNHSGNFYKVITKTVQQYVTEPGILLSDYLTNLVNFKLPDGTITRGIPRSVLQYYFVYAIEVEVSFTNDGSGKFEIRYSKGAIKDPTIIDPKNFPLMLDPNKIDPNTKEWLPMDPKPVPFNGSFKARVVLSTPSPDPQILIVLYPDNQNTAPHLKSVVYRIWTKPATVEIKGFRWLKSTW</sequence>
<dbReference type="EMBL" id="CP003260">
    <property type="protein sequence ID" value="AFG35314.1"/>
    <property type="molecule type" value="Genomic_DNA"/>
</dbReference>
<feature type="chain" id="PRO_5003622936" evidence="4">
    <location>
        <begin position="25"/>
        <end position="627"/>
    </location>
</feature>
<dbReference type="InterPro" id="IPR000413">
    <property type="entry name" value="Integrin_alpha"/>
</dbReference>
<dbReference type="PRINTS" id="PR01185">
    <property type="entry name" value="INTEGRINA"/>
</dbReference>
<keyword evidence="1 4" id="KW-0732">Signal</keyword>
<accession>H9UCS1</accession>
<dbReference type="PANTHER" id="PTHR46580:SF2">
    <property type="entry name" value="MAM DOMAIN-CONTAINING PROTEIN"/>
    <property type="match status" value="1"/>
</dbReference>
<dbReference type="RefSeq" id="WP_014451754.1">
    <property type="nucleotide sequence ID" value="NC_017095.1"/>
</dbReference>
<dbReference type="GO" id="GO:0007155">
    <property type="term" value="P:cell adhesion"/>
    <property type="evidence" value="ECO:0007669"/>
    <property type="project" value="InterPro"/>
</dbReference>
<keyword evidence="6" id="KW-1185">Reference proteome</keyword>
<dbReference type="PROSITE" id="PS51470">
    <property type="entry name" value="FG_GAP"/>
    <property type="match status" value="1"/>
</dbReference>
<dbReference type="OrthoDB" id="6192521at2"/>
<dbReference type="AlphaFoldDB" id="H9UCS1"/>
<dbReference type="eggNOG" id="ENOG5033TI8">
    <property type="taxonomic scope" value="Bacteria"/>
</dbReference>
<feature type="signal peptide" evidence="4">
    <location>
        <begin position="1"/>
        <end position="24"/>
    </location>
</feature>
<keyword evidence="2" id="KW-0677">Repeat</keyword>
<dbReference type="SUPFAM" id="SSF69318">
    <property type="entry name" value="Integrin alpha N-terminal domain"/>
    <property type="match status" value="1"/>
</dbReference>
<evidence type="ECO:0000256" key="2">
    <source>
        <dbReference type="ARBA" id="ARBA00022737"/>
    </source>
</evidence>